<dbReference type="EMBL" id="BNJF01000003">
    <property type="protein sequence ID" value="GHO47411.1"/>
    <property type="molecule type" value="Genomic_DNA"/>
</dbReference>
<protein>
    <submittedName>
        <fullName evidence="1">Uncharacterized protein</fullName>
    </submittedName>
</protein>
<evidence type="ECO:0000313" key="2">
    <source>
        <dbReference type="Proteomes" id="UP000612362"/>
    </source>
</evidence>
<sequence>MYQDEDPLWSSPKKPCGDIVNAREIVEFIVRNSGEKWTPAQNLLGRKPSERPQMKVQW</sequence>
<proteinExistence type="predicted"/>
<keyword evidence="2" id="KW-1185">Reference proteome</keyword>
<accession>A0A8J3MUY8</accession>
<dbReference type="Proteomes" id="UP000612362">
    <property type="component" value="Unassembled WGS sequence"/>
</dbReference>
<evidence type="ECO:0000313" key="1">
    <source>
        <dbReference type="EMBL" id="GHO47411.1"/>
    </source>
</evidence>
<gene>
    <name evidence="1" type="ORF">KSX_55740</name>
</gene>
<comment type="caution">
    <text evidence="1">The sequence shown here is derived from an EMBL/GenBank/DDBJ whole genome shotgun (WGS) entry which is preliminary data.</text>
</comment>
<name>A0A8J3MUY8_9CHLR</name>
<organism evidence="1 2">
    <name type="scientific">Ktedonospora formicarum</name>
    <dbReference type="NCBI Taxonomy" id="2778364"/>
    <lineage>
        <taxon>Bacteria</taxon>
        <taxon>Bacillati</taxon>
        <taxon>Chloroflexota</taxon>
        <taxon>Ktedonobacteria</taxon>
        <taxon>Ktedonobacterales</taxon>
        <taxon>Ktedonobacteraceae</taxon>
        <taxon>Ktedonospora</taxon>
    </lineage>
</organism>
<dbReference type="AlphaFoldDB" id="A0A8J3MUY8"/>
<reference evidence="1" key="1">
    <citation type="submission" date="2020-10" db="EMBL/GenBank/DDBJ databases">
        <title>Taxonomic study of unclassified bacteria belonging to the class Ktedonobacteria.</title>
        <authorList>
            <person name="Yabe S."/>
            <person name="Wang C.M."/>
            <person name="Zheng Y."/>
            <person name="Sakai Y."/>
            <person name="Cavaletti L."/>
            <person name="Monciardini P."/>
            <person name="Donadio S."/>
        </authorList>
    </citation>
    <scope>NUCLEOTIDE SEQUENCE</scope>
    <source>
        <strain evidence="1">SOSP1-1</strain>
    </source>
</reference>